<dbReference type="EMBL" id="FNCO01000002">
    <property type="protein sequence ID" value="SDG42615.1"/>
    <property type="molecule type" value="Genomic_DNA"/>
</dbReference>
<dbReference type="AlphaFoldDB" id="A0A1G7U4P4"/>
<sequence length="156" mass="18030">MQITLRGEDDLEQALREIHRRACTYEGPLVHQFMELARLSAPVEPDEPLGEEPQRNRSSSGYAEAARRSETKERFEEALSLLMVLAFPVNSGTEQAVRRELNELLARDQQVESMHMRVGNRKTNLRHNLGRRPTKQQIALREALLKFLPRETNEDL</sequence>
<reference evidence="3" key="1">
    <citation type="submission" date="2016-10" db="EMBL/GenBank/DDBJ databases">
        <authorList>
            <person name="Varghese N."/>
            <person name="Submissions S."/>
        </authorList>
    </citation>
    <scope>NUCLEOTIDE SEQUENCE [LARGE SCALE GENOMIC DNA]</scope>
    <source>
        <strain evidence="3">ATCC 700689</strain>
    </source>
</reference>
<accession>A0A1G7U4P4</accession>
<dbReference type="STRING" id="89065.SAMN05216605_10254"/>
<evidence type="ECO:0000313" key="3">
    <source>
        <dbReference type="Proteomes" id="UP000182894"/>
    </source>
</evidence>
<dbReference type="OrthoDB" id="6961726at2"/>
<dbReference type="Proteomes" id="UP000182894">
    <property type="component" value="Unassembled WGS sequence"/>
</dbReference>
<keyword evidence="3" id="KW-1185">Reference proteome</keyword>
<dbReference type="RefSeq" id="WP_074750362.1">
    <property type="nucleotide sequence ID" value="NZ_FNCO01000002.1"/>
</dbReference>
<feature type="region of interest" description="Disordered" evidence="1">
    <location>
        <begin position="44"/>
        <end position="70"/>
    </location>
</feature>
<gene>
    <name evidence="2" type="ORF">SAMN05216605_10254</name>
</gene>
<evidence type="ECO:0000313" key="2">
    <source>
        <dbReference type="EMBL" id="SDG42615.1"/>
    </source>
</evidence>
<evidence type="ECO:0000256" key="1">
    <source>
        <dbReference type="SAM" id="MobiDB-lite"/>
    </source>
</evidence>
<protein>
    <submittedName>
        <fullName evidence="2">Uncharacterized protein</fullName>
    </submittedName>
</protein>
<organism evidence="2 3">
    <name type="scientific">Pseudomonas abietaniphila</name>
    <dbReference type="NCBI Taxonomy" id="89065"/>
    <lineage>
        <taxon>Bacteria</taxon>
        <taxon>Pseudomonadati</taxon>
        <taxon>Pseudomonadota</taxon>
        <taxon>Gammaproteobacteria</taxon>
        <taxon>Pseudomonadales</taxon>
        <taxon>Pseudomonadaceae</taxon>
        <taxon>Pseudomonas</taxon>
    </lineage>
</organism>
<name>A0A1G7U4P4_9PSED</name>
<proteinExistence type="predicted"/>